<dbReference type="PANTHER" id="PTHR18952">
    <property type="entry name" value="CARBONIC ANHYDRASE"/>
    <property type="match status" value="1"/>
</dbReference>
<comment type="catalytic activity">
    <reaction evidence="6">
        <text>hydrogencarbonate + H(+) = CO2 + H2O</text>
        <dbReference type="Rhea" id="RHEA:10748"/>
        <dbReference type="ChEBI" id="CHEBI:15377"/>
        <dbReference type="ChEBI" id="CHEBI:15378"/>
        <dbReference type="ChEBI" id="CHEBI:16526"/>
        <dbReference type="ChEBI" id="CHEBI:17544"/>
        <dbReference type="EC" id="4.2.1.1"/>
    </reaction>
</comment>
<dbReference type="EMBL" id="CAIIXF020000012">
    <property type="protein sequence ID" value="CAH1800454.1"/>
    <property type="molecule type" value="Genomic_DNA"/>
</dbReference>
<evidence type="ECO:0000256" key="1">
    <source>
        <dbReference type="ARBA" id="ARBA00010718"/>
    </source>
</evidence>
<dbReference type="SUPFAM" id="SSF51069">
    <property type="entry name" value="Carbonic anhydrase"/>
    <property type="match status" value="1"/>
</dbReference>
<dbReference type="InterPro" id="IPR023561">
    <property type="entry name" value="Carbonic_anhydrase_a-class"/>
</dbReference>
<evidence type="ECO:0000256" key="2">
    <source>
        <dbReference type="ARBA" id="ARBA00012925"/>
    </source>
</evidence>
<organism evidence="8 9">
    <name type="scientific">Owenia fusiformis</name>
    <name type="common">Polychaete worm</name>
    <dbReference type="NCBI Taxonomy" id="6347"/>
    <lineage>
        <taxon>Eukaryota</taxon>
        <taxon>Metazoa</taxon>
        <taxon>Spiralia</taxon>
        <taxon>Lophotrochozoa</taxon>
        <taxon>Annelida</taxon>
        <taxon>Polychaeta</taxon>
        <taxon>Sedentaria</taxon>
        <taxon>Canalipalpata</taxon>
        <taxon>Sabellida</taxon>
        <taxon>Oweniida</taxon>
        <taxon>Oweniidae</taxon>
        <taxon>Owenia</taxon>
    </lineage>
</organism>
<dbReference type="CDD" id="cd00326">
    <property type="entry name" value="alpha_CA"/>
    <property type="match status" value="1"/>
</dbReference>
<dbReference type="InterPro" id="IPR036398">
    <property type="entry name" value="CA_dom_sf"/>
</dbReference>
<reference evidence="8" key="1">
    <citation type="submission" date="2022-03" db="EMBL/GenBank/DDBJ databases">
        <authorList>
            <person name="Martin C."/>
        </authorList>
    </citation>
    <scope>NUCLEOTIDE SEQUENCE</scope>
</reference>
<evidence type="ECO:0000256" key="3">
    <source>
        <dbReference type="ARBA" id="ARBA00022723"/>
    </source>
</evidence>
<keyword evidence="9" id="KW-1185">Reference proteome</keyword>
<protein>
    <recommendedName>
        <fullName evidence="2">carbonic anhydrase</fullName>
        <ecNumber evidence="2">4.2.1.1</ecNumber>
    </recommendedName>
</protein>
<evidence type="ECO:0000256" key="6">
    <source>
        <dbReference type="ARBA" id="ARBA00048348"/>
    </source>
</evidence>
<dbReference type="InterPro" id="IPR001148">
    <property type="entry name" value="CA_dom"/>
</dbReference>
<dbReference type="Proteomes" id="UP000749559">
    <property type="component" value="Unassembled WGS sequence"/>
</dbReference>
<feature type="domain" description="Alpha-carbonic anhydrase" evidence="7">
    <location>
        <begin position="76"/>
        <end position="271"/>
    </location>
</feature>
<comment type="similarity">
    <text evidence="1">Belongs to the alpha-carbonic anhydrase family.</text>
</comment>
<gene>
    <name evidence="8" type="ORF">OFUS_LOCUS24336</name>
</gene>
<name>A0A8J1UVD9_OWEFU</name>
<dbReference type="PANTHER" id="PTHR18952:SF265">
    <property type="entry name" value="CARBONIC ANHYDRASE"/>
    <property type="match status" value="1"/>
</dbReference>
<keyword evidence="5" id="KW-0456">Lyase</keyword>
<evidence type="ECO:0000256" key="4">
    <source>
        <dbReference type="ARBA" id="ARBA00022833"/>
    </source>
</evidence>
<dbReference type="PROSITE" id="PS51144">
    <property type="entry name" value="ALPHA_CA_2"/>
    <property type="match status" value="1"/>
</dbReference>
<keyword evidence="3" id="KW-0479">Metal-binding</keyword>
<accession>A0A8J1UVD9</accession>
<proteinExistence type="inferred from homology"/>
<keyword evidence="4" id="KW-0862">Zinc</keyword>
<dbReference type="EC" id="4.2.1.1" evidence="2"/>
<evidence type="ECO:0000313" key="8">
    <source>
        <dbReference type="EMBL" id="CAH1800454.1"/>
    </source>
</evidence>
<dbReference type="OrthoDB" id="429145at2759"/>
<sequence length="271" mass="31152">IVSLDLAYGAVKQAQVLRLQKRIKNFQKLVRSVSATRKGGRFIFELNSKLLIFELEILDRDMESIWTIKLFLGLLAAWSLLYIAAEAGERQCYGLPAERQSPIDIETSATKCLWKLGRMYIPKYTCKDVHLVNDGGHTAQLELDKCDYTIQGGPLVGQYSVLQAHFHWGEESTRGSEHTLDGQRYPMEISYTDNRAWNDIIMGLGEITNPDEETILDNINLQKLLPRNRFKYYSYFGSLTTPPFSQIVKWTVFEETIKISEMQIAQFRTLL</sequence>
<dbReference type="AlphaFoldDB" id="A0A8J1UVD9"/>
<evidence type="ECO:0000256" key="5">
    <source>
        <dbReference type="ARBA" id="ARBA00023239"/>
    </source>
</evidence>
<dbReference type="Gene3D" id="3.10.200.10">
    <property type="entry name" value="Alpha carbonic anhydrase"/>
    <property type="match status" value="2"/>
</dbReference>
<evidence type="ECO:0000259" key="7">
    <source>
        <dbReference type="PROSITE" id="PS51144"/>
    </source>
</evidence>
<dbReference type="GO" id="GO:0008270">
    <property type="term" value="F:zinc ion binding"/>
    <property type="evidence" value="ECO:0007669"/>
    <property type="project" value="InterPro"/>
</dbReference>
<dbReference type="GO" id="GO:0004089">
    <property type="term" value="F:carbonate dehydratase activity"/>
    <property type="evidence" value="ECO:0007669"/>
    <property type="project" value="UniProtKB-EC"/>
</dbReference>
<comment type="caution">
    <text evidence="8">The sequence shown here is derived from an EMBL/GenBank/DDBJ whole genome shotgun (WGS) entry which is preliminary data.</text>
</comment>
<dbReference type="Pfam" id="PF00194">
    <property type="entry name" value="Carb_anhydrase"/>
    <property type="match status" value="2"/>
</dbReference>
<feature type="non-terminal residue" evidence="8">
    <location>
        <position position="271"/>
    </location>
</feature>
<evidence type="ECO:0000313" key="9">
    <source>
        <dbReference type="Proteomes" id="UP000749559"/>
    </source>
</evidence>
<feature type="non-terminal residue" evidence="8">
    <location>
        <position position="1"/>
    </location>
</feature>
<dbReference type="SMART" id="SM01057">
    <property type="entry name" value="Carb_anhydrase"/>
    <property type="match status" value="1"/>
</dbReference>